<protein>
    <submittedName>
        <fullName evidence="2">Uncharacterized protein</fullName>
    </submittedName>
</protein>
<dbReference type="AlphaFoldDB" id="A0A812T9F4"/>
<gene>
    <name evidence="2" type="ORF">SNAT2548_LOCUS28575</name>
</gene>
<feature type="region of interest" description="Disordered" evidence="1">
    <location>
        <begin position="152"/>
        <end position="203"/>
    </location>
</feature>
<keyword evidence="3" id="KW-1185">Reference proteome</keyword>
<reference evidence="2" key="1">
    <citation type="submission" date="2021-02" db="EMBL/GenBank/DDBJ databases">
        <authorList>
            <person name="Dougan E. K."/>
            <person name="Rhodes N."/>
            <person name="Thang M."/>
            <person name="Chan C."/>
        </authorList>
    </citation>
    <scope>NUCLEOTIDE SEQUENCE</scope>
</reference>
<evidence type="ECO:0000313" key="2">
    <source>
        <dbReference type="EMBL" id="CAE7510276.1"/>
    </source>
</evidence>
<evidence type="ECO:0000313" key="3">
    <source>
        <dbReference type="Proteomes" id="UP000604046"/>
    </source>
</evidence>
<organism evidence="2 3">
    <name type="scientific">Symbiodinium natans</name>
    <dbReference type="NCBI Taxonomy" id="878477"/>
    <lineage>
        <taxon>Eukaryota</taxon>
        <taxon>Sar</taxon>
        <taxon>Alveolata</taxon>
        <taxon>Dinophyceae</taxon>
        <taxon>Suessiales</taxon>
        <taxon>Symbiodiniaceae</taxon>
        <taxon>Symbiodinium</taxon>
    </lineage>
</organism>
<feature type="region of interest" description="Disordered" evidence="1">
    <location>
        <begin position="1"/>
        <end position="31"/>
    </location>
</feature>
<dbReference type="EMBL" id="CAJNDS010002523">
    <property type="protein sequence ID" value="CAE7510276.1"/>
    <property type="molecule type" value="Genomic_DNA"/>
</dbReference>
<comment type="caution">
    <text evidence="2">The sequence shown here is derived from an EMBL/GenBank/DDBJ whole genome shotgun (WGS) entry which is preliminary data.</text>
</comment>
<accession>A0A812T9F4</accession>
<sequence>MADQSSNWPLDEQRLNLFPKSSGPPGPPDLSLQAYIRRRVGYEVEAAMTEMRARQEASLPSRVASFLPASGIDEPPLPVWAQPPDDTLDATTARTTLSAHRQDVTIAPSARSPPPCPPPSLLTLAAGGTSLTIHDASLAERVLSRGLQAFCEAASSSTSSHRNRRRRSERSRSRSPLVRVRPPQHPQGLGSGQNQSLPDSYLGSQAAGTSTVIAAFSDSVLARGPALPEPSEVWHPLPTLPNQPDIRFQYVGSPAMLAGRTDVQHVIWPSFHCLHPVAGLVVEHFDPANTKASHPLWKAVQRLLQFFRSAILNDQFRIRAAFEINSPAPPFGGAQLQERWLAAVLSSADAQARYN</sequence>
<name>A0A812T9F4_9DINO</name>
<dbReference type="Proteomes" id="UP000604046">
    <property type="component" value="Unassembled WGS sequence"/>
</dbReference>
<evidence type="ECO:0000256" key="1">
    <source>
        <dbReference type="SAM" id="MobiDB-lite"/>
    </source>
</evidence>
<feature type="compositionally biased region" description="Polar residues" evidence="1">
    <location>
        <begin position="192"/>
        <end position="203"/>
    </location>
</feature>
<proteinExistence type="predicted"/>